<dbReference type="Pfam" id="PF00201">
    <property type="entry name" value="UDPGT"/>
    <property type="match status" value="1"/>
</dbReference>
<dbReference type="EMBL" id="JAMRDG010000002">
    <property type="protein sequence ID" value="KAJ3686169.1"/>
    <property type="molecule type" value="Genomic_DNA"/>
</dbReference>
<dbReference type="AlphaFoldDB" id="A0AAD5Z3K4"/>
<name>A0AAD5Z3K4_9POAL</name>
<proteinExistence type="inferred from homology"/>
<dbReference type="InterPro" id="IPR002213">
    <property type="entry name" value="UDP_glucos_trans"/>
</dbReference>
<keyword evidence="3 4" id="KW-0808">Transferase</keyword>
<dbReference type="FunFam" id="3.40.50.2000:FF:000103">
    <property type="entry name" value="Glycosyltransferase"/>
    <property type="match status" value="1"/>
</dbReference>
<dbReference type="FunFam" id="3.40.50.2000:FF:000064">
    <property type="entry name" value="Glycosyltransferase"/>
    <property type="match status" value="1"/>
</dbReference>
<dbReference type="CDD" id="cd03784">
    <property type="entry name" value="GT1_Gtf-like"/>
    <property type="match status" value="1"/>
</dbReference>
<keyword evidence="2 4" id="KW-0328">Glycosyltransferase</keyword>
<organism evidence="6 7">
    <name type="scientific">Rhynchospora tenuis</name>
    <dbReference type="NCBI Taxonomy" id="198213"/>
    <lineage>
        <taxon>Eukaryota</taxon>
        <taxon>Viridiplantae</taxon>
        <taxon>Streptophyta</taxon>
        <taxon>Embryophyta</taxon>
        <taxon>Tracheophyta</taxon>
        <taxon>Spermatophyta</taxon>
        <taxon>Magnoliopsida</taxon>
        <taxon>Liliopsida</taxon>
        <taxon>Poales</taxon>
        <taxon>Cyperaceae</taxon>
        <taxon>Cyperoideae</taxon>
        <taxon>Rhynchosporeae</taxon>
        <taxon>Rhynchospora</taxon>
    </lineage>
</organism>
<dbReference type="Gene3D" id="3.40.50.2000">
    <property type="entry name" value="Glycogen Phosphorylase B"/>
    <property type="match status" value="2"/>
</dbReference>
<evidence type="ECO:0000256" key="5">
    <source>
        <dbReference type="RuleBase" id="RU362057"/>
    </source>
</evidence>
<dbReference type="PANTHER" id="PTHR48047">
    <property type="entry name" value="GLYCOSYLTRANSFERASE"/>
    <property type="match status" value="1"/>
</dbReference>
<sequence>MAKPNLHVVLFPFPAHGHISPHLNLAAHLHQYHSNLTVTLVSTPHNIAAIRSSLPPTSRLELHSLPFCPADHGLRTDSESTEDLPRDQFPIFFMAMESLCGAFDRFIAEASKQSTICIISDMFLGWTLDVAHKHNAFHSSLLGMSAFGGAVFLSLVMNLPHVDSESDPFTLPEYPEVVIHHSQLDVVILLATKTDPPMLFVQKQLSTLYKTDALLINTTEYLDPVGIGMLKKTLKLPVIPIGPLVGSSYSQILPSENESKIIDWLDIHPVASVLYISFGSQNSIQKDQMLELALGLEASKRPFIWVIRPPLGFNAKVEFKDEWLPDGFEKRMKEQNRGFFVHRWAPQIAILSHKATGAFLSHCGWNSVLESLNSGVPIIGWPLEGDQPFNATILVKLGLCVEVARGNMETSEVGKEKVADAVEMVMGDNEKGRDMREKTKEISTMLKGAWKDESCSSPKGLAEFLKLIETVMDN</sequence>
<evidence type="ECO:0000313" key="6">
    <source>
        <dbReference type="EMBL" id="KAJ3686169.1"/>
    </source>
</evidence>
<keyword evidence="7" id="KW-1185">Reference proteome</keyword>
<dbReference type="GO" id="GO:0035251">
    <property type="term" value="F:UDP-glucosyltransferase activity"/>
    <property type="evidence" value="ECO:0007669"/>
    <property type="project" value="TreeGrafter"/>
</dbReference>
<gene>
    <name evidence="6" type="ORF">LUZ61_015333</name>
</gene>
<dbReference type="InterPro" id="IPR035595">
    <property type="entry name" value="UDP_glycos_trans_CS"/>
</dbReference>
<evidence type="ECO:0000256" key="4">
    <source>
        <dbReference type="RuleBase" id="RU003718"/>
    </source>
</evidence>
<dbReference type="PANTHER" id="PTHR48047:SF107">
    <property type="entry name" value="UDP-GLYCOSYLTRANSFERASE 92A1-LIKE"/>
    <property type="match status" value="1"/>
</dbReference>
<evidence type="ECO:0000313" key="7">
    <source>
        <dbReference type="Proteomes" id="UP001210211"/>
    </source>
</evidence>
<dbReference type="PROSITE" id="PS00375">
    <property type="entry name" value="UDPGT"/>
    <property type="match status" value="1"/>
</dbReference>
<comment type="similarity">
    <text evidence="1 4">Belongs to the UDP-glycosyltransferase family.</text>
</comment>
<accession>A0AAD5Z3K4</accession>
<evidence type="ECO:0000256" key="1">
    <source>
        <dbReference type="ARBA" id="ARBA00009995"/>
    </source>
</evidence>
<reference evidence="6 7" key="1">
    <citation type="journal article" date="2022" name="Cell">
        <title>Repeat-based holocentromeres influence genome architecture and karyotype evolution.</title>
        <authorList>
            <person name="Hofstatter P.G."/>
            <person name="Thangavel G."/>
            <person name="Lux T."/>
            <person name="Neumann P."/>
            <person name="Vondrak T."/>
            <person name="Novak P."/>
            <person name="Zhang M."/>
            <person name="Costa L."/>
            <person name="Castellani M."/>
            <person name="Scott A."/>
            <person name="Toegelov H."/>
            <person name="Fuchs J."/>
            <person name="Mata-Sucre Y."/>
            <person name="Dias Y."/>
            <person name="Vanzela A.L.L."/>
            <person name="Huettel B."/>
            <person name="Almeida C.C.S."/>
            <person name="Simkova H."/>
            <person name="Souza G."/>
            <person name="Pedrosa-Harand A."/>
            <person name="Macas J."/>
            <person name="Mayer K.F.X."/>
            <person name="Houben A."/>
            <person name="Marques A."/>
        </authorList>
    </citation>
    <scope>NUCLEOTIDE SEQUENCE [LARGE SCALE GENOMIC DNA]</scope>
    <source>
        <strain evidence="6">RhyTen1mFocal</strain>
    </source>
</reference>
<evidence type="ECO:0000256" key="2">
    <source>
        <dbReference type="ARBA" id="ARBA00022676"/>
    </source>
</evidence>
<dbReference type="EC" id="2.4.1.-" evidence="5"/>
<comment type="caution">
    <text evidence="6">The sequence shown here is derived from an EMBL/GenBank/DDBJ whole genome shotgun (WGS) entry which is preliminary data.</text>
</comment>
<dbReference type="Proteomes" id="UP001210211">
    <property type="component" value="Unassembled WGS sequence"/>
</dbReference>
<protein>
    <recommendedName>
        <fullName evidence="5">Glycosyltransferase</fullName>
        <ecNumber evidence="5">2.4.1.-</ecNumber>
    </recommendedName>
</protein>
<evidence type="ECO:0000256" key="3">
    <source>
        <dbReference type="ARBA" id="ARBA00022679"/>
    </source>
</evidence>
<dbReference type="SUPFAM" id="SSF53756">
    <property type="entry name" value="UDP-Glycosyltransferase/glycogen phosphorylase"/>
    <property type="match status" value="1"/>
</dbReference>